<dbReference type="SUPFAM" id="SSF52096">
    <property type="entry name" value="ClpP/crotonase"/>
    <property type="match status" value="1"/>
</dbReference>
<evidence type="ECO:0000313" key="5">
    <source>
        <dbReference type="Proteomes" id="UP000319818"/>
    </source>
</evidence>
<evidence type="ECO:0000256" key="2">
    <source>
        <dbReference type="ARBA" id="ARBA00023098"/>
    </source>
</evidence>
<dbReference type="Pfam" id="PF00378">
    <property type="entry name" value="ECH_1"/>
    <property type="match status" value="1"/>
</dbReference>
<protein>
    <submittedName>
        <fullName evidence="4">Enoyl-CoA hydratase</fullName>
    </submittedName>
</protein>
<evidence type="ECO:0000256" key="3">
    <source>
        <dbReference type="ARBA" id="ARBA00023239"/>
    </source>
</evidence>
<name>A0A543FYY5_9PSEU</name>
<dbReference type="PANTHER" id="PTHR11941">
    <property type="entry name" value="ENOYL-COA HYDRATASE-RELATED"/>
    <property type="match status" value="1"/>
</dbReference>
<dbReference type="PANTHER" id="PTHR11941:SF169">
    <property type="entry name" value="(7AS)-7A-METHYL-1,5-DIOXO-2,3,5,6,7,7A-HEXAHYDRO-1H-INDENE-CARBOXYL-COA HYDROLASE"/>
    <property type="match status" value="1"/>
</dbReference>
<accession>A0A543FYY5</accession>
<keyword evidence="5" id="KW-1185">Reference proteome</keyword>
<keyword evidence="3" id="KW-0456">Lyase</keyword>
<dbReference type="InterPro" id="IPR001753">
    <property type="entry name" value="Enoyl-CoA_hydra/iso"/>
</dbReference>
<sequence length="269" mass="28635">MRSLPRGGCAGRFEGVLERDDVEVEGVPVAVLRMAHGPVNAMDLELCRALADRFRELVADPARAVVVTGSDRAFSAGVDLKRCAAGGDPYVEKFIPALVDAFRAAFELPKPLVAAVNGHAIAGGCVLAACADVVLMAEGAARIGVPEIRVGVPFPRIVLEILGVAVGDRAARELVMGARTYLPERAVQLGLVHEIVPAGELGARAAAEAAALARDVPPDTFATTKGQLRRVALERTDRYADEEEPVTTLWKRHIADGWVTRYLESVTGR</sequence>
<dbReference type="CDD" id="cd06558">
    <property type="entry name" value="crotonase-like"/>
    <property type="match status" value="1"/>
</dbReference>
<dbReference type="Proteomes" id="UP000319818">
    <property type="component" value="Unassembled WGS sequence"/>
</dbReference>
<dbReference type="GO" id="GO:0016829">
    <property type="term" value="F:lyase activity"/>
    <property type="evidence" value="ECO:0007669"/>
    <property type="project" value="UniProtKB-KW"/>
</dbReference>
<comment type="caution">
    <text evidence="4">The sequence shown here is derived from an EMBL/GenBank/DDBJ whole genome shotgun (WGS) entry which is preliminary data.</text>
</comment>
<proteinExistence type="inferred from homology"/>
<dbReference type="InterPro" id="IPR029045">
    <property type="entry name" value="ClpP/crotonase-like_dom_sf"/>
</dbReference>
<dbReference type="Gene3D" id="3.90.226.10">
    <property type="entry name" value="2-enoyl-CoA Hydratase, Chain A, domain 1"/>
    <property type="match status" value="1"/>
</dbReference>
<evidence type="ECO:0000256" key="1">
    <source>
        <dbReference type="ARBA" id="ARBA00005254"/>
    </source>
</evidence>
<organism evidence="4 5">
    <name type="scientific">Pseudonocardia cypriaca</name>
    <dbReference type="NCBI Taxonomy" id="882449"/>
    <lineage>
        <taxon>Bacteria</taxon>
        <taxon>Bacillati</taxon>
        <taxon>Actinomycetota</taxon>
        <taxon>Actinomycetes</taxon>
        <taxon>Pseudonocardiales</taxon>
        <taxon>Pseudonocardiaceae</taxon>
        <taxon>Pseudonocardia</taxon>
    </lineage>
</organism>
<dbReference type="GO" id="GO:0006635">
    <property type="term" value="P:fatty acid beta-oxidation"/>
    <property type="evidence" value="ECO:0007669"/>
    <property type="project" value="TreeGrafter"/>
</dbReference>
<evidence type="ECO:0000313" key="4">
    <source>
        <dbReference type="EMBL" id="TQM39029.1"/>
    </source>
</evidence>
<comment type="similarity">
    <text evidence="1">Belongs to the enoyl-CoA hydratase/isomerase family.</text>
</comment>
<keyword evidence="2" id="KW-0443">Lipid metabolism</keyword>
<dbReference type="EMBL" id="VFPH01000002">
    <property type="protein sequence ID" value="TQM39029.1"/>
    <property type="molecule type" value="Genomic_DNA"/>
</dbReference>
<dbReference type="AlphaFoldDB" id="A0A543FYY5"/>
<reference evidence="4 5" key="1">
    <citation type="submission" date="2019-06" db="EMBL/GenBank/DDBJ databases">
        <title>Sequencing the genomes of 1000 actinobacteria strains.</title>
        <authorList>
            <person name="Klenk H.-P."/>
        </authorList>
    </citation>
    <scope>NUCLEOTIDE SEQUENCE [LARGE SCALE GENOMIC DNA]</scope>
    <source>
        <strain evidence="4 5">DSM 45511</strain>
    </source>
</reference>
<gene>
    <name evidence="4" type="ORF">FB388_6281</name>
</gene>